<dbReference type="Proteomes" id="UP000240974">
    <property type="component" value="Unassembled WGS sequence"/>
</dbReference>
<evidence type="ECO:0000256" key="3">
    <source>
        <dbReference type="ARBA" id="ARBA00022722"/>
    </source>
</evidence>
<dbReference type="EC" id="3.1.11.6" evidence="6"/>
<dbReference type="Pfam" id="PF02609">
    <property type="entry name" value="Exonuc_VII_S"/>
    <property type="match status" value="1"/>
</dbReference>
<feature type="coiled-coil region" evidence="7">
    <location>
        <begin position="3"/>
        <end position="30"/>
    </location>
</feature>
<dbReference type="PIRSF" id="PIRSF006488">
    <property type="entry name" value="Exonuc_VII_S"/>
    <property type="match status" value="1"/>
</dbReference>
<keyword evidence="4 6" id="KW-0378">Hydrolase</keyword>
<dbReference type="Gene3D" id="1.10.287.1040">
    <property type="entry name" value="Exonuclease VII, small subunit"/>
    <property type="match status" value="1"/>
</dbReference>
<keyword evidence="7" id="KW-0175">Coiled coil</keyword>
<dbReference type="NCBIfam" id="TIGR01280">
    <property type="entry name" value="xseB"/>
    <property type="match status" value="1"/>
</dbReference>
<dbReference type="InterPro" id="IPR003761">
    <property type="entry name" value="Exonuc_VII_S"/>
</dbReference>
<evidence type="ECO:0000256" key="1">
    <source>
        <dbReference type="ARBA" id="ARBA00009998"/>
    </source>
</evidence>
<gene>
    <name evidence="6 8" type="primary">xseB</name>
    <name evidence="8" type="ORF">C7U54_04400</name>
</gene>
<dbReference type="PANTHER" id="PTHR34137:SF1">
    <property type="entry name" value="EXODEOXYRIBONUCLEASE 7 SMALL SUBUNIT"/>
    <property type="match status" value="1"/>
</dbReference>
<comment type="similarity">
    <text evidence="1 6">Belongs to the XseB family.</text>
</comment>
<reference evidence="8 9" key="1">
    <citation type="journal article" date="2019" name="Int. J. Syst. Evol. Microbiol.">
        <title>Faecalibacillus intestinalis gen. nov., sp. nov. and Faecalibacillus faecis sp. nov., isolated from human faeces.</title>
        <authorList>
            <person name="Seo B."/>
            <person name="Jeon K."/>
            <person name="Baek I."/>
            <person name="Lee Y.M."/>
            <person name="Baek K."/>
            <person name="Ko G."/>
        </authorList>
    </citation>
    <scope>NUCLEOTIDE SEQUENCE [LARGE SCALE GENOMIC DNA]</scope>
    <source>
        <strain evidence="8 9">SNUG30099</strain>
    </source>
</reference>
<comment type="function">
    <text evidence="6">Bidirectionally degrades single-stranded DNA into large acid-insoluble oligonucleotides, which are then degraded further into small acid-soluble oligonucleotides.</text>
</comment>
<comment type="subunit">
    <text evidence="6">Heterooligomer composed of large and small subunits.</text>
</comment>
<comment type="subcellular location">
    <subcellularLocation>
        <location evidence="6">Cytoplasm</location>
    </subcellularLocation>
</comment>
<keyword evidence="5 6" id="KW-0269">Exonuclease</keyword>
<dbReference type="RefSeq" id="WP_107029441.1">
    <property type="nucleotide sequence ID" value="NZ_PYLQ01000004.1"/>
</dbReference>
<name>A0A2T3G4P9_9FIRM</name>
<evidence type="ECO:0000256" key="7">
    <source>
        <dbReference type="SAM" id="Coils"/>
    </source>
</evidence>
<comment type="caution">
    <text evidence="8">The sequence shown here is derived from an EMBL/GenBank/DDBJ whole genome shotgun (WGS) entry which is preliminary data.</text>
</comment>
<keyword evidence="3 6" id="KW-0540">Nuclease</keyword>
<evidence type="ECO:0000256" key="6">
    <source>
        <dbReference type="HAMAP-Rule" id="MF_00337"/>
    </source>
</evidence>
<evidence type="ECO:0000313" key="9">
    <source>
        <dbReference type="Proteomes" id="UP000240974"/>
    </source>
</evidence>
<dbReference type="HAMAP" id="MF_00337">
    <property type="entry name" value="Exonuc_7_S"/>
    <property type="match status" value="1"/>
</dbReference>
<dbReference type="PANTHER" id="PTHR34137">
    <property type="entry name" value="EXODEOXYRIBONUCLEASE 7 SMALL SUBUNIT"/>
    <property type="match status" value="1"/>
</dbReference>
<dbReference type="GO" id="GO:0006308">
    <property type="term" value="P:DNA catabolic process"/>
    <property type="evidence" value="ECO:0007669"/>
    <property type="project" value="UniProtKB-UniRule"/>
</dbReference>
<proteinExistence type="inferred from homology"/>
<dbReference type="GO" id="GO:0005829">
    <property type="term" value="C:cytosol"/>
    <property type="evidence" value="ECO:0007669"/>
    <property type="project" value="TreeGrafter"/>
</dbReference>
<comment type="catalytic activity">
    <reaction evidence="6">
        <text>Exonucleolytic cleavage in either 5'- to 3'- or 3'- to 5'-direction to yield nucleoside 5'-phosphates.</text>
        <dbReference type="EC" id="3.1.11.6"/>
    </reaction>
</comment>
<dbReference type="InterPro" id="IPR037004">
    <property type="entry name" value="Exonuc_VII_ssu_sf"/>
</dbReference>
<keyword evidence="2 6" id="KW-0963">Cytoplasm</keyword>
<dbReference type="GO" id="GO:0009318">
    <property type="term" value="C:exodeoxyribonuclease VII complex"/>
    <property type="evidence" value="ECO:0007669"/>
    <property type="project" value="UniProtKB-UniRule"/>
</dbReference>
<dbReference type="SUPFAM" id="SSF116842">
    <property type="entry name" value="XseB-like"/>
    <property type="match status" value="1"/>
</dbReference>
<accession>A0A2T3G4P9</accession>
<sequence length="75" mass="8681">MEKMTFEQAIKRLEEIVDLLENNETSLDDSVELFQEGVQLSRYCSKKLGNVENKVSKILIDGQLEDFDVEVENNE</sequence>
<evidence type="ECO:0000313" key="8">
    <source>
        <dbReference type="EMBL" id="PST42517.1"/>
    </source>
</evidence>
<evidence type="ECO:0000256" key="2">
    <source>
        <dbReference type="ARBA" id="ARBA00022490"/>
    </source>
</evidence>
<organism evidence="8 9">
    <name type="scientific">Faecalibacillus intestinalis</name>
    <dbReference type="NCBI Taxonomy" id="1982626"/>
    <lineage>
        <taxon>Bacteria</taxon>
        <taxon>Bacillati</taxon>
        <taxon>Bacillota</taxon>
        <taxon>Erysipelotrichia</taxon>
        <taxon>Erysipelotrichales</taxon>
        <taxon>Coprobacillaceae</taxon>
        <taxon>Faecalibacillus</taxon>
    </lineage>
</organism>
<keyword evidence="9" id="KW-1185">Reference proteome</keyword>
<protein>
    <recommendedName>
        <fullName evidence="6">Exodeoxyribonuclease 7 small subunit</fullName>
        <ecNumber evidence="6">3.1.11.6</ecNumber>
    </recommendedName>
    <alternativeName>
        <fullName evidence="6">Exodeoxyribonuclease VII small subunit</fullName>
        <shortName evidence="6">Exonuclease VII small subunit</shortName>
    </alternativeName>
</protein>
<dbReference type="AlphaFoldDB" id="A0A2T3G4P9"/>
<evidence type="ECO:0000256" key="4">
    <source>
        <dbReference type="ARBA" id="ARBA00022801"/>
    </source>
</evidence>
<dbReference type="EMBL" id="PYLQ01000004">
    <property type="protein sequence ID" value="PST42517.1"/>
    <property type="molecule type" value="Genomic_DNA"/>
</dbReference>
<dbReference type="GO" id="GO:0008855">
    <property type="term" value="F:exodeoxyribonuclease VII activity"/>
    <property type="evidence" value="ECO:0007669"/>
    <property type="project" value="UniProtKB-UniRule"/>
</dbReference>
<evidence type="ECO:0000256" key="5">
    <source>
        <dbReference type="ARBA" id="ARBA00022839"/>
    </source>
</evidence>